<dbReference type="OrthoDB" id="1028010at2"/>
<gene>
    <name evidence="2" type="ORF">IFDJLNFL_1099</name>
    <name evidence="3" type="ORF">MTDSW087_04941</name>
</gene>
<organism evidence="3 4">
    <name type="scientific">Methylobacterium dankookense</name>
    <dbReference type="NCBI Taxonomy" id="560405"/>
    <lineage>
        <taxon>Bacteria</taxon>
        <taxon>Pseudomonadati</taxon>
        <taxon>Pseudomonadota</taxon>
        <taxon>Alphaproteobacteria</taxon>
        <taxon>Hyphomicrobiales</taxon>
        <taxon>Methylobacteriaceae</taxon>
        <taxon>Methylobacterium</taxon>
    </lineage>
</organism>
<dbReference type="AlphaFoldDB" id="A0A564G5D0"/>
<evidence type="ECO:0000313" key="2">
    <source>
        <dbReference type="EMBL" id="GJD55215.1"/>
    </source>
</evidence>
<feature type="region of interest" description="Disordered" evidence="1">
    <location>
        <begin position="158"/>
        <end position="177"/>
    </location>
</feature>
<evidence type="ECO:0000313" key="3">
    <source>
        <dbReference type="EMBL" id="VUF15206.1"/>
    </source>
</evidence>
<reference evidence="2" key="3">
    <citation type="submission" date="2021-08" db="EMBL/GenBank/DDBJ databases">
        <authorList>
            <person name="Tani A."/>
            <person name="Ola A."/>
            <person name="Ogura Y."/>
            <person name="Katsura K."/>
            <person name="Hayashi T."/>
        </authorList>
    </citation>
    <scope>NUCLEOTIDE SEQUENCE</scope>
    <source>
        <strain evidence="2">DSM 22415</strain>
    </source>
</reference>
<dbReference type="EMBL" id="CABFVH010000048">
    <property type="protein sequence ID" value="VUF15206.1"/>
    <property type="molecule type" value="Genomic_DNA"/>
</dbReference>
<evidence type="ECO:0000256" key="1">
    <source>
        <dbReference type="SAM" id="MobiDB-lite"/>
    </source>
</evidence>
<reference evidence="2" key="2">
    <citation type="journal article" date="2021" name="Front. Microbiol.">
        <title>Comprehensive Comparative Genomics and Phenotyping of Methylobacterium Species.</title>
        <authorList>
            <person name="Alessa O."/>
            <person name="Ogura Y."/>
            <person name="Fujitani Y."/>
            <person name="Takami H."/>
            <person name="Hayashi T."/>
            <person name="Sahin N."/>
            <person name="Tani A."/>
        </authorList>
    </citation>
    <scope>NUCLEOTIDE SEQUENCE</scope>
    <source>
        <strain evidence="2">DSM 22415</strain>
    </source>
</reference>
<name>A0A564G5D0_9HYPH</name>
<accession>A0A564G5D0</accession>
<reference evidence="3 4" key="1">
    <citation type="submission" date="2019-06" db="EMBL/GenBank/DDBJ databases">
        <authorList>
            <person name="Rodrigo-Torres L."/>
            <person name="Arahal R. D."/>
            <person name="Lucena T."/>
        </authorList>
    </citation>
    <scope>NUCLEOTIDE SEQUENCE [LARGE SCALE GENOMIC DNA]</scope>
    <source>
        <strain evidence="3 4">SW08-7</strain>
    </source>
</reference>
<dbReference type="InterPro" id="IPR021686">
    <property type="entry name" value="DUF3268"/>
</dbReference>
<dbReference type="EMBL" id="BPQI01000021">
    <property type="protein sequence ID" value="GJD55215.1"/>
    <property type="molecule type" value="Genomic_DNA"/>
</dbReference>
<dbReference type="Proteomes" id="UP001055303">
    <property type="component" value="Unassembled WGS sequence"/>
</dbReference>
<dbReference type="Pfam" id="PF11672">
    <property type="entry name" value="DUF3268"/>
    <property type="match status" value="1"/>
</dbReference>
<protein>
    <submittedName>
        <fullName evidence="3">Uncharacterized protein</fullName>
    </submittedName>
</protein>
<proteinExistence type="predicted"/>
<evidence type="ECO:0000313" key="5">
    <source>
        <dbReference type="Proteomes" id="UP001055303"/>
    </source>
</evidence>
<dbReference type="RefSeq" id="WP_144767599.1">
    <property type="nucleotide sequence ID" value="NZ_BPQI01000021.1"/>
</dbReference>
<sequence length="177" mass="19810">MTAAVTPPTCSTCQKLSRLTDGREIYPGRSDLHANRIYVCDGCGAYVGCHEGSDRPLGTLAGPQLRAARIKLHERMVDPLWRFADRCGAYEPESEAAREKIRRAARVRVYSFLADRMGLSRDETHVSMFDLEQCRDAWRALQGVTYPEIRAWAHARRHAAKSKQKRPAAVPIEGTAA</sequence>
<keyword evidence="5" id="KW-1185">Reference proteome</keyword>
<evidence type="ECO:0000313" key="4">
    <source>
        <dbReference type="Proteomes" id="UP000401717"/>
    </source>
</evidence>
<dbReference type="Proteomes" id="UP000401717">
    <property type="component" value="Unassembled WGS sequence"/>
</dbReference>